<proteinExistence type="predicted"/>
<reference evidence="2" key="1">
    <citation type="submission" date="2021-01" db="EMBL/GenBank/DDBJ databases">
        <title>Whole genome shotgun sequence of Actinoplanes rishiriensis NBRC 108556.</title>
        <authorList>
            <person name="Komaki H."/>
            <person name="Tamura T."/>
        </authorList>
    </citation>
    <scope>NUCLEOTIDE SEQUENCE</scope>
    <source>
        <strain evidence="2">NBRC 108556</strain>
    </source>
</reference>
<dbReference type="RefSeq" id="WP_203789201.1">
    <property type="nucleotide sequence ID" value="NZ_BOMV01000092.1"/>
</dbReference>
<dbReference type="InterPro" id="IPR041657">
    <property type="entry name" value="HTH_17"/>
</dbReference>
<comment type="caution">
    <text evidence="2">The sequence shown here is derived from an EMBL/GenBank/DDBJ whole genome shotgun (WGS) entry which is preliminary data.</text>
</comment>
<dbReference type="NCBIfam" id="TIGR01764">
    <property type="entry name" value="excise"/>
    <property type="match status" value="1"/>
</dbReference>
<dbReference type="EMBL" id="BOMV01000092">
    <property type="protein sequence ID" value="GIF00927.1"/>
    <property type="molecule type" value="Genomic_DNA"/>
</dbReference>
<gene>
    <name evidence="2" type="ORF">Ari01nite_83910</name>
</gene>
<keyword evidence="3" id="KW-1185">Reference proteome</keyword>
<dbReference type="InterPro" id="IPR010093">
    <property type="entry name" value="SinI_DNA-bd"/>
</dbReference>
<dbReference type="AlphaFoldDB" id="A0A919MV20"/>
<protein>
    <recommendedName>
        <fullName evidence="1">Helix-turn-helix domain-containing protein</fullName>
    </recommendedName>
</protein>
<dbReference type="Pfam" id="PF12728">
    <property type="entry name" value="HTH_17"/>
    <property type="match status" value="1"/>
</dbReference>
<dbReference type="Proteomes" id="UP000636960">
    <property type="component" value="Unassembled WGS sequence"/>
</dbReference>
<dbReference type="SUPFAM" id="SSF46955">
    <property type="entry name" value="Putative DNA-binding domain"/>
    <property type="match status" value="1"/>
</dbReference>
<feature type="domain" description="Helix-turn-helix" evidence="1">
    <location>
        <begin position="5"/>
        <end position="53"/>
    </location>
</feature>
<dbReference type="InterPro" id="IPR009061">
    <property type="entry name" value="DNA-bd_dom_put_sf"/>
</dbReference>
<organism evidence="2 3">
    <name type="scientific">Paractinoplanes rishiriensis</name>
    <dbReference type="NCBI Taxonomy" id="1050105"/>
    <lineage>
        <taxon>Bacteria</taxon>
        <taxon>Bacillati</taxon>
        <taxon>Actinomycetota</taxon>
        <taxon>Actinomycetes</taxon>
        <taxon>Micromonosporales</taxon>
        <taxon>Micromonosporaceae</taxon>
        <taxon>Paractinoplanes</taxon>
    </lineage>
</organism>
<accession>A0A919MV20</accession>
<evidence type="ECO:0000313" key="2">
    <source>
        <dbReference type="EMBL" id="GIF00927.1"/>
    </source>
</evidence>
<dbReference type="GO" id="GO:0003677">
    <property type="term" value="F:DNA binding"/>
    <property type="evidence" value="ECO:0007669"/>
    <property type="project" value="InterPro"/>
</dbReference>
<evidence type="ECO:0000259" key="1">
    <source>
        <dbReference type="Pfam" id="PF12728"/>
    </source>
</evidence>
<sequence length="61" mass="6925">MEAVVLTVEETAELLKVGRTTIYDLIKGGLPDSIMIGRLRRIRYTDVITYLKQTAARESKQ</sequence>
<name>A0A919MV20_9ACTN</name>
<evidence type="ECO:0000313" key="3">
    <source>
        <dbReference type="Proteomes" id="UP000636960"/>
    </source>
</evidence>